<accession>A0A915Q836</accession>
<protein>
    <submittedName>
        <fullName evidence="9">RRM domain-containing protein</fullName>
    </submittedName>
</protein>
<dbReference type="Proteomes" id="UP000887581">
    <property type="component" value="Unplaced"/>
</dbReference>
<dbReference type="FunFam" id="3.30.70.330:FF:000182">
    <property type="entry name" value="RNA-binding motif protein 28"/>
    <property type="match status" value="1"/>
</dbReference>
<evidence type="ECO:0000256" key="2">
    <source>
        <dbReference type="ARBA" id="ARBA00022737"/>
    </source>
</evidence>
<dbReference type="CDD" id="cd12415">
    <property type="entry name" value="RRM3_RBM28_like"/>
    <property type="match status" value="1"/>
</dbReference>
<dbReference type="SMART" id="SM00360">
    <property type="entry name" value="RRM"/>
    <property type="match status" value="3"/>
</dbReference>
<feature type="region of interest" description="Disordered" evidence="6">
    <location>
        <begin position="481"/>
        <end position="568"/>
    </location>
</feature>
<dbReference type="SUPFAM" id="SSF54928">
    <property type="entry name" value="RNA-binding domain, RBD"/>
    <property type="match status" value="3"/>
</dbReference>
<sequence length="577" mass="65706">MTTRRKPNQNHIYFKNNEKVEEDKKPEVNTLKANLEKNEKCIPNDDTFARFDSRCKSWRLIVRNLSFKTTKEDLQSAIGGIGPVAEIVLPKCKDKRFPNSCAGFAFIQFRKRQDAVKALEKLNMSELFGRKIAVDWALSKDTYETAVYEEKQEHQEVKKEIKEVESVDSSEVKKEGNTGIEIKEDIQNDDSSDEGICGVENKAKRRAEQEFKEDKGVIEGRVIFIRNLSYETTSEAIKETLSKFGKISLAIVCCYAGSEHSKGTAFVHFETADEADKCLFAIDQAPGVLIDGRRIFGHRALSRREAATIEKEKLSKKPKDKRNLYLLRAGFIRPGTTSAADMSETDADKRARLAVSARQKLKNLHMFVSPTRLVVHNLPKSLTDKAFRSLCFIAAGNPDAKITECRIWRDRNKLSASGEALSRGFGFVNFLEHRDALSAMKHLNNNPDIFTKEKRPIVEFSIENLAAIRLRELRVKKSKQDQSDNEQVLCSRNTRDLEQTKKRLSAGGQKPLPSYLGPKIRKKDANTRKAQVKERMNKVKEKVGRKRKQQTSISSTGPRKKRISRNKQLMKYLTLSS</sequence>
<evidence type="ECO:0000256" key="1">
    <source>
        <dbReference type="ARBA" id="ARBA00004123"/>
    </source>
</evidence>
<evidence type="ECO:0000313" key="8">
    <source>
        <dbReference type="Proteomes" id="UP000887581"/>
    </source>
</evidence>
<evidence type="ECO:0000259" key="7">
    <source>
        <dbReference type="PROSITE" id="PS50102"/>
    </source>
</evidence>
<feature type="domain" description="RRM" evidence="7">
    <location>
        <begin position="221"/>
        <end position="308"/>
    </location>
</feature>
<evidence type="ECO:0000256" key="5">
    <source>
        <dbReference type="PROSITE-ProRule" id="PRU00176"/>
    </source>
</evidence>
<proteinExistence type="predicted"/>
<dbReference type="Gene3D" id="3.30.70.330">
    <property type="match status" value="3"/>
</dbReference>
<dbReference type="AlphaFoldDB" id="A0A915Q836"/>
<dbReference type="InterPro" id="IPR051945">
    <property type="entry name" value="RRM_MRD1_RNA_proc_ribogen"/>
</dbReference>
<feature type="domain" description="RRM" evidence="7">
    <location>
        <begin position="58"/>
        <end position="139"/>
    </location>
</feature>
<organism evidence="8 9">
    <name type="scientific">Setaria digitata</name>
    <dbReference type="NCBI Taxonomy" id="48799"/>
    <lineage>
        <taxon>Eukaryota</taxon>
        <taxon>Metazoa</taxon>
        <taxon>Ecdysozoa</taxon>
        <taxon>Nematoda</taxon>
        <taxon>Chromadorea</taxon>
        <taxon>Rhabditida</taxon>
        <taxon>Spirurina</taxon>
        <taxon>Spiruromorpha</taxon>
        <taxon>Filarioidea</taxon>
        <taxon>Setariidae</taxon>
        <taxon>Setaria</taxon>
    </lineage>
</organism>
<dbReference type="CDD" id="cd12416">
    <property type="entry name" value="RRM4_RBM28_like"/>
    <property type="match status" value="1"/>
</dbReference>
<dbReference type="WBParaSite" id="sdigi.contig902.g9973.t1">
    <property type="protein sequence ID" value="sdigi.contig902.g9973.t1"/>
    <property type="gene ID" value="sdigi.contig902.g9973"/>
</dbReference>
<dbReference type="PANTHER" id="PTHR48039:SF5">
    <property type="entry name" value="RNA-BINDING PROTEIN 28"/>
    <property type="match status" value="1"/>
</dbReference>
<dbReference type="PANTHER" id="PTHR48039">
    <property type="entry name" value="RNA-BINDING MOTIF PROTEIN 14B"/>
    <property type="match status" value="1"/>
</dbReference>
<reference evidence="9" key="1">
    <citation type="submission" date="2022-11" db="UniProtKB">
        <authorList>
            <consortium name="WormBaseParasite"/>
        </authorList>
    </citation>
    <scope>IDENTIFICATION</scope>
</reference>
<feature type="domain" description="RRM" evidence="7">
    <location>
        <begin position="371"/>
        <end position="480"/>
    </location>
</feature>
<dbReference type="InterPro" id="IPR035979">
    <property type="entry name" value="RBD_domain_sf"/>
</dbReference>
<dbReference type="GO" id="GO:0005730">
    <property type="term" value="C:nucleolus"/>
    <property type="evidence" value="ECO:0007669"/>
    <property type="project" value="TreeGrafter"/>
</dbReference>
<dbReference type="PROSITE" id="PS50102">
    <property type="entry name" value="RRM"/>
    <property type="match status" value="3"/>
</dbReference>
<name>A0A915Q836_9BILA</name>
<dbReference type="InterPro" id="IPR000504">
    <property type="entry name" value="RRM_dom"/>
</dbReference>
<comment type="subcellular location">
    <subcellularLocation>
        <location evidence="1">Nucleus</location>
    </subcellularLocation>
</comment>
<keyword evidence="4" id="KW-0539">Nucleus</keyword>
<evidence type="ECO:0000256" key="3">
    <source>
        <dbReference type="ARBA" id="ARBA00022884"/>
    </source>
</evidence>
<evidence type="ECO:0000313" key="9">
    <source>
        <dbReference type="WBParaSite" id="sdigi.contig902.g9973.t1"/>
    </source>
</evidence>
<keyword evidence="2" id="KW-0677">Repeat</keyword>
<evidence type="ECO:0000256" key="4">
    <source>
        <dbReference type="ARBA" id="ARBA00023242"/>
    </source>
</evidence>
<feature type="compositionally biased region" description="Basic and acidic residues" evidence="6">
    <location>
        <begin position="523"/>
        <end position="542"/>
    </location>
</feature>
<keyword evidence="8" id="KW-1185">Reference proteome</keyword>
<dbReference type="InterPro" id="IPR012677">
    <property type="entry name" value="Nucleotide-bd_a/b_plait_sf"/>
</dbReference>
<dbReference type="GO" id="GO:0003729">
    <property type="term" value="F:mRNA binding"/>
    <property type="evidence" value="ECO:0007669"/>
    <property type="project" value="TreeGrafter"/>
</dbReference>
<evidence type="ECO:0000256" key="6">
    <source>
        <dbReference type="SAM" id="MobiDB-lite"/>
    </source>
</evidence>
<dbReference type="Pfam" id="PF00076">
    <property type="entry name" value="RRM_1"/>
    <property type="match status" value="3"/>
</dbReference>
<keyword evidence="3 5" id="KW-0694">RNA-binding</keyword>